<gene>
    <name evidence="1" type="ORF">ACFSM5_17645</name>
</gene>
<reference evidence="2" key="1">
    <citation type="journal article" date="2019" name="Int. J. Syst. Evol. Microbiol.">
        <title>The Global Catalogue of Microorganisms (GCM) 10K type strain sequencing project: providing services to taxonomists for standard genome sequencing and annotation.</title>
        <authorList>
            <consortium name="The Broad Institute Genomics Platform"/>
            <consortium name="The Broad Institute Genome Sequencing Center for Infectious Disease"/>
            <person name="Wu L."/>
            <person name="Ma J."/>
        </authorList>
    </citation>
    <scope>NUCLEOTIDE SEQUENCE [LARGE SCALE GENOMIC DNA]</scope>
    <source>
        <strain evidence="2">CGMCC 1.19062</strain>
    </source>
</reference>
<sequence>MMKPGEMIPLEMLEFLAQKRRITSFSSGADFDGHALLLKFAIEDGSALTVHIAAPLARDILGRGEHAAKHFKWVDQRPKMPPHLKRFYAERPDVGPEDWQGRASDGRPHTAQAHQLDTFGNGMIWTMWFSADRPTLIWIDPEFMFELMDLIDGMLTRGDLKG</sequence>
<dbReference type="RefSeq" id="WP_379877851.1">
    <property type="nucleotide sequence ID" value="NZ_JBHUIP010000014.1"/>
</dbReference>
<evidence type="ECO:0000313" key="1">
    <source>
        <dbReference type="EMBL" id="MFD2264733.1"/>
    </source>
</evidence>
<dbReference type="Proteomes" id="UP001597295">
    <property type="component" value="Unassembled WGS sequence"/>
</dbReference>
<name>A0ABW5DUD4_9PROT</name>
<organism evidence="1 2">
    <name type="scientific">Lacibacterium aquatile</name>
    <dbReference type="NCBI Taxonomy" id="1168082"/>
    <lineage>
        <taxon>Bacteria</taxon>
        <taxon>Pseudomonadati</taxon>
        <taxon>Pseudomonadota</taxon>
        <taxon>Alphaproteobacteria</taxon>
        <taxon>Rhodospirillales</taxon>
        <taxon>Rhodospirillaceae</taxon>
    </lineage>
</organism>
<protein>
    <submittedName>
        <fullName evidence="1">Uncharacterized protein</fullName>
    </submittedName>
</protein>
<accession>A0ABW5DUD4</accession>
<dbReference type="EMBL" id="JBHUIP010000014">
    <property type="protein sequence ID" value="MFD2264733.1"/>
    <property type="molecule type" value="Genomic_DNA"/>
</dbReference>
<comment type="caution">
    <text evidence="1">The sequence shown here is derived from an EMBL/GenBank/DDBJ whole genome shotgun (WGS) entry which is preliminary data.</text>
</comment>
<evidence type="ECO:0000313" key="2">
    <source>
        <dbReference type="Proteomes" id="UP001597295"/>
    </source>
</evidence>
<proteinExistence type="predicted"/>
<keyword evidence="2" id="KW-1185">Reference proteome</keyword>